<gene>
    <name evidence="1" type="ORF">METZ01_LOCUS65015</name>
</gene>
<dbReference type="AlphaFoldDB" id="A0A381T9F2"/>
<feature type="non-terminal residue" evidence="1">
    <location>
        <position position="30"/>
    </location>
</feature>
<sequence>PVSASTRCTSLSRVLASSRTVVARSCGLLS</sequence>
<dbReference type="EMBL" id="UINC01004146">
    <property type="protein sequence ID" value="SVA12161.1"/>
    <property type="molecule type" value="Genomic_DNA"/>
</dbReference>
<accession>A0A381T9F2</accession>
<reference evidence="1" key="1">
    <citation type="submission" date="2018-05" db="EMBL/GenBank/DDBJ databases">
        <authorList>
            <person name="Lanie J.A."/>
            <person name="Ng W.-L."/>
            <person name="Kazmierczak K.M."/>
            <person name="Andrzejewski T.M."/>
            <person name="Davidsen T.M."/>
            <person name="Wayne K.J."/>
            <person name="Tettelin H."/>
            <person name="Glass J.I."/>
            <person name="Rusch D."/>
            <person name="Podicherti R."/>
            <person name="Tsui H.-C.T."/>
            <person name="Winkler M.E."/>
        </authorList>
    </citation>
    <scope>NUCLEOTIDE SEQUENCE</scope>
</reference>
<evidence type="ECO:0000313" key="1">
    <source>
        <dbReference type="EMBL" id="SVA12161.1"/>
    </source>
</evidence>
<protein>
    <submittedName>
        <fullName evidence="1">Uncharacterized protein</fullName>
    </submittedName>
</protein>
<proteinExistence type="predicted"/>
<feature type="non-terminal residue" evidence="1">
    <location>
        <position position="1"/>
    </location>
</feature>
<organism evidence="1">
    <name type="scientific">marine metagenome</name>
    <dbReference type="NCBI Taxonomy" id="408172"/>
    <lineage>
        <taxon>unclassified sequences</taxon>
        <taxon>metagenomes</taxon>
        <taxon>ecological metagenomes</taxon>
    </lineage>
</organism>
<name>A0A381T9F2_9ZZZZ</name>